<dbReference type="AlphaFoldDB" id="A0A1R2CGV5"/>
<dbReference type="Proteomes" id="UP000187209">
    <property type="component" value="Unassembled WGS sequence"/>
</dbReference>
<dbReference type="PANTHER" id="PTHR43215">
    <property type="entry name" value="RADIAL SPOKE HEAD 1 HOMOLOG"/>
    <property type="match status" value="1"/>
</dbReference>
<sequence length="387" mass="43818">MGNNCSCLSGGANEDKQISTDKNVIEIEKNMGKSLESTYKNNTDPRDCSVDIRVELTDIIILQSVLRGYIERKKAKDIIKSYNFNQKPSTNISEKPRQSPNRRSSASEVPIRKEVHELSASLIPDYSNTATKLMKTKLGPFIFRETTAKNLITRGPVRMENEAIYTGEWNNQNHRHGKGTQLWSDGSTYEGYWENDKANGKGRLIHANGDVYEGEWKDDKAHGKGIYIHTDGAKYDGCWENDKQHGKGVEIWPDGAKYQGTYENGQKHGGGKFEWADGSMYEGEFFANNIQGKGTYLWSDGRKYVGDWKENKMHGKGLFTWSDGRSYTGEYIDDKKHGYGVFIWPDGRKYEGMWALGKQHGKGVYSTAVGVSREGEWKDGKRIAMLN</sequence>
<organism evidence="3 4">
    <name type="scientific">Stentor coeruleus</name>
    <dbReference type="NCBI Taxonomy" id="5963"/>
    <lineage>
        <taxon>Eukaryota</taxon>
        <taxon>Sar</taxon>
        <taxon>Alveolata</taxon>
        <taxon>Ciliophora</taxon>
        <taxon>Postciliodesmatophora</taxon>
        <taxon>Heterotrichea</taxon>
        <taxon>Heterotrichida</taxon>
        <taxon>Stentoridae</taxon>
        <taxon>Stentor</taxon>
    </lineage>
</organism>
<comment type="caution">
    <text evidence="3">The sequence shown here is derived from an EMBL/GenBank/DDBJ whole genome shotgun (WGS) entry which is preliminary data.</text>
</comment>
<feature type="region of interest" description="Disordered" evidence="2">
    <location>
        <begin position="86"/>
        <end position="111"/>
    </location>
</feature>
<dbReference type="PANTHER" id="PTHR43215:SF14">
    <property type="entry name" value="RADIAL SPOKE HEAD 1 HOMOLOG"/>
    <property type="match status" value="1"/>
</dbReference>
<dbReference type="GO" id="GO:0005829">
    <property type="term" value="C:cytosol"/>
    <property type="evidence" value="ECO:0007669"/>
    <property type="project" value="TreeGrafter"/>
</dbReference>
<reference evidence="3 4" key="1">
    <citation type="submission" date="2016-11" db="EMBL/GenBank/DDBJ databases">
        <title>The macronuclear genome of Stentor coeruleus: a giant cell with tiny introns.</title>
        <authorList>
            <person name="Slabodnick M."/>
            <person name="Ruby J.G."/>
            <person name="Reiff S.B."/>
            <person name="Swart E.C."/>
            <person name="Gosai S."/>
            <person name="Prabakaran S."/>
            <person name="Witkowska E."/>
            <person name="Larue G.E."/>
            <person name="Fisher S."/>
            <person name="Freeman R.M."/>
            <person name="Gunawardena J."/>
            <person name="Chu W."/>
            <person name="Stover N.A."/>
            <person name="Gregory B.D."/>
            <person name="Nowacki M."/>
            <person name="Derisi J."/>
            <person name="Roy S.W."/>
            <person name="Marshall W.F."/>
            <person name="Sood P."/>
        </authorList>
    </citation>
    <scope>NUCLEOTIDE SEQUENCE [LARGE SCALE GENOMIC DNA]</scope>
    <source>
        <strain evidence="3">WM001</strain>
    </source>
</reference>
<proteinExistence type="predicted"/>
<dbReference type="Pfam" id="PF02493">
    <property type="entry name" value="MORN"/>
    <property type="match status" value="10"/>
</dbReference>
<evidence type="ECO:0000256" key="2">
    <source>
        <dbReference type="SAM" id="MobiDB-lite"/>
    </source>
</evidence>
<accession>A0A1R2CGV5</accession>
<dbReference type="PROSITE" id="PS50096">
    <property type="entry name" value="IQ"/>
    <property type="match status" value="1"/>
</dbReference>
<dbReference type="SMART" id="SM00698">
    <property type="entry name" value="MORN"/>
    <property type="match status" value="9"/>
</dbReference>
<name>A0A1R2CGV5_9CILI</name>
<dbReference type="EMBL" id="MPUH01000156">
    <property type="protein sequence ID" value="OMJ88237.1"/>
    <property type="molecule type" value="Genomic_DNA"/>
</dbReference>
<dbReference type="SUPFAM" id="SSF82185">
    <property type="entry name" value="Histone H3 K4-specific methyltransferase SET7/9 N-terminal domain"/>
    <property type="match status" value="2"/>
</dbReference>
<keyword evidence="1" id="KW-0677">Repeat</keyword>
<feature type="compositionally biased region" description="Polar residues" evidence="2">
    <location>
        <begin position="86"/>
        <end position="107"/>
    </location>
</feature>
<gene>
    <name evidence="3" type="ORF">SteCoe_9900</name>
</gene>
<evidence type="ECO:0000313" key="4">
    <source>
        <dbReference type="Proteomes" id="UP000187209"/>
    </source>
</evidence>
<evidence type="ECO:0000256" key="1">
    <source>
        <dbReference type="ARBA" id="ARBA00022737"/>
    </source>
</evidence>
<evidence type="ECO:0008006" key="5">
    <source>
        <dbReference type="Google" id="ProtNLM"/>
    </source>
</evidence>
<dbReference type="OrthoDB" id="423343at2759"/>
<evidence type="ECO:0000313" key="3">
    <source>
        <dbReference type="EMBL" id="OMJ88237.1"/>
    </source>
</evidence>
<dbReference type="Gene3D" id="2.20.110.10">
    <property type="entry name" value="Histone H3 K4-specific methyltransferase SET7/9 N-terminal domain"/>
    <property type="match status" value="5"/>
</dbReference>
<dbReference type="FunFam" id="2.20.110.10:FF:000002">
    <property type="entry name" value="Phosphatidylinositol 4-phosphate 5-kinase 8"/>
    <property type="match status" value="1"/>
</dbReference>
<dbReference type="InterPro" id="IPR003409">
    <property type="entry name" value="MORN"/>
</dbReference>
<protein>
    <recommendedName>
        <fullName evidence="5">MORN repeat protein</fullName>
    </recommendedName>
</protein>
<keyword evidence="4" id="KW-1185">Reference proteome</keyword>